<name>A0A6J7RB62_9ZZZZ</name>
<evidence type="ECO:0000313" key="3">
    <source>
        <dbReference type="EMBL" id="CAB5025890.1"/>
    </source>
</evidence>
<accession>A0A6J7RB62</accession>
<evidence type="ECO:0000313" key="2">
    <source>
        <dbReference type="EMBL" id="CAB4924636.1"/>
    </source>
</evidence>
<proteinExistence type="predicted"/>
<dbReference type="InterPro" id="IPR002912">
    <property type="entry name" value="ACT_dom"/>
</dbReference>
<gene>
    <name evidence="2" type="ORF">UFOPK3752_00051</name>
    <name evidence="3" type="ORF">UFOPK4150_00541</name>
</gene>
<dbReference type="PANTHER" id="PTHR34875:SF6">
    <property type="entry name" value="UPF0237 PROTEIN MJ1558"/>
    <property type="match status" value="1"/>
</dbReference>
<dbReference type="SUPFAM" id="SSF55021">
    <property type="entry name" value="ACT-like"/>
    <property type="match status" value="2"/>
</dbReference>
<dbReference type="AlphaFoldDB" id="A0A6J7RB62"/>
<reference evidence="3" key="1">
    <citation type="submission" date="2020-05" db="EMBL/GenBank/DDBJ databases">
        <authorList>
            <person name="Chiriac C."/>
            <person name="Salcher M."/>
            <person name="Ghai R."/>
            <person name="Kavagutti S V."/>
        </authorList>
    </citation>
    <scope>NUCLEOTIDE SEQUENCE</scope>
</reference>
<dbReference type="PANTHER" id="PTHR34875">
    <property type="entry name" value="UPF0237 PROTEIN MJ1558"/>
    <property type="match status" value="1"/>
</dbReference>
<protein>
    <submittedName>
        <fullName evidence="3">Unannotated protein</fullName>
    </submittedName>
</protein>
<organism evidence="3">
    <name type="scientific">freshwater metagenome</name>
    <dbReference type="NCBI Taxonomy" id="449393"/>
    <lineage>
        <taxon>unclassified sequences</taxon>
        <taxon>metagenomes</taxon>
        <taxon>ecological metagenomes</taxon>
    </lineage>
</organism>
<dbReference type="EMBL" id="CAFBND010000001">
    <property type="protein sequence ID" value="CAB4924636.1"/>
    <property type="molecule type" value="Genomic_DNA"/>
</dbReference>
<dbReference type="Gene3D" id="3.30.70.260">
    <property type="match status" value="2"/>
</dbReference>
<dbReference type="EMBL" id="CAFBPU010000008">
    <property type="protein sequence ID" value="CAB5025890.1"/>
    <property type="molecule type" value="Genomic_DNA"/>
</dbReference>
<dbReference type="InterPro" id="IPR045865">
    <property type="entry name" value="ACT-like_dom_sf"/>
</dbReference>
<dbReference type="Pfam" id="PF13740">
    <property type="entry name" value="ACT_6"/>
    <property type="match status" value="2"/>
</dbReference>
<dbReference type="PROSITE" id="PS51671">
    <property type="entry name" value="ACT"/>
    <property type="match status" value="2"/>
</dbReference>
<feature type="domain" description="ACT" evidence="1">
    <location>
        <begin position="92"/>
        <end position="165"/>
    </location>
</feature>
<dbReference type="InterPro" id="IPR050990">
    <property type="entry name" value="UPF0237/GcvR_regulator"/>
</dbReference>
<evidence type="ECO:0000259" key="1">
    <source>
        <dbReference type="PROSITE" id="PS51671"/>
    </source>
</evidence>
<feature type="domain" description="ACT" evidence="1">
    <location>
        <begin position="6"/>
        <end position="80"/>
    </location>
</feature>
<sequence>MTATLAITVLGLDRPGIIAEVTGQLAELGGNLQDSSMTLLRGHFAWTLLVAVDAGPADVQARLARLTDEGLVVSVLVLPEQSPGGVDGTEWLLSVHGGDRPGIVSGLTAPIAEAGGNITDLTTRLGAGLYILVAEVSLPGDVDVTALTSRIAEVSAQLGVRATLHPAETDVL</sequence>